<sequence length="85" mass="10056">MQSKPRLVTGEFFFKSEADQMKLQLLQLAWNGTVSVERLLDVKTRAYQYLLLDIQHEMMVQMRRHDGIKLYGRHANMHSVRQCCS</sequence>
<evidence type="ECO:0000313" key="1">
    <source>
        <dbReference type="EMBL" id="VEL38493.1"/>
    </source>
</evidence>
<keyword evidence="2" id="KW-1185">Reference proteome</keyword>
<evidence type="ECO:0000313" key="2">
    <source>
        <dbReference type="Proteomes" id="UP000784294"/>
    </source>
</evidence>
<name>A0A448XJZ7_9PLAT</name>
<accession>A0A448XJZ7</accession>
<dbReference type="EMBL" id="CAAALY010258081">
    <property type="protein sequence ID" value="VEL38493.1"/>
    <property type="molecule type" value="Genomic_DNA"/>
</dbReference>
<gene>
    <name evidence="1" type="ORF">PXEA_LOCUS31933</name>
</gene>
<organism evidence="1 2">
    <name type="scientific">Protopolystoma xenopodis</name>
    <dbReference type="NCBI Taxonomy" id="117903"/>
    <lineage>
        <taxon>Eukaryota</taxon>
        <taxon>Metazoa</taxon>
        <taxon>Spiralia</taxon>
        <taxon>Lophotrochozoa</taxon>
        <taxon>Platyhelminthes</taxon>
        <taxon>Monogenea</taxon>
        <taxon>Polyopisthocotylea</taxon>
        <taxon>Polystomatidea</taxon>
        <taxon>Polystomatidae</taxon>
        <taxon>Protopolystoma</taxon>
    </lineage>
</organism>
<protein>
    <submittedName>
        <fullName evidence="1">Uncharacterized protein</fullName>
    </submittedName>
</protein>
<proteinExistence type="predicted"/>
<reference evidence="1" key="1">
    <citation type="submission" date="2018-11" db="EMBL/GenBank/DDBJ databases">
        <authorList>
            <consortium name="Pathogen Informatics"/>
        </authorList>
    </citation>
    <scope>NUCLEOTIDE SEQUENCE</scope>
</reference>
<dbReference type="Proteomes" id="UP000784294">
    <property type="component" value="Unassembled WGS sequence"/>
</dbReference>
<dbReference type="AlphaFoldDB" id="A0A448XJZ7"/>
<comment type="caution">
    <text evidence="1">The sequence shown here is derived from an EMBL/GenBank/DDBJ whole genome shotgun (WGS) entry which is preliminary data.</text>
</comment>